<keyword evidence="2" id="KW-1185">Reference proteome</keyword>
<gene>
    <name evidence="1" type="ORF">ASU33_07850</name>
</gene>
<dbReference type="EMBL" id="LNAL01000006">
    <property type="protein sequence ID" value="KUG08102.1"/>
    <property type="molecule type" value="Genomic_DNA"/>
</dbReference>
<evidence type="ECO:0000313" key="2">
    <source>
        <dbReference type="Proteomes" id="UP000054223"/>
    </source>
</evidence>
<comment type="caution">
    <text evidence="1">The sequence shown here is derived from an EMBL/GenBank/DDBJ whole genome shotgun (WGS) entry which is preliminary data.</text>
</comment>
<dbReference type="Proteomes" id="UP000054223">
    <property type="component" value="Unassembled WGS sequence"/>
</dbReference>
<reference evidence="1 2" key="1">
    <citation type="submission" date="2015-11" db="EMBL/GenBank/DDBJ databases">
        <title>Solirubrum puertoriconensis gen. nov. an environmental bacteria isolated in Puerto Rico.</title>
        <authorList>
            <person name="Cuebas-Irizarry M.F."/>
            <person name="Montalvo-Rodriguez R."/>
        </authorList>
    </citation>
    <scope>NUCLEOTIDE SEQUENCE [LARGE SCALE GENOMIC DNA]</scope>
    <source>
        <strain evidence="1 2">MC1A</strain>
    </source>
</reference>
<proteinExistence type="predicted"/>
<name>A0A9X0L4X6_SOLP1</name>
<evidence type="ECO:0000313" key="1">
    <source>
        <dbReference type="EMBL" id="KUG08102.1"/>
    </source>
</evidence>
<accession>A0A9X0L4X6</accession>
<dbReference type="AlphaFoldDB" id="A0A9X0L4X6"/>
<organism evidence="1 2">
    <name type="scientific">Solirubrum puertoriconensis</name>
    <dbReference type="NCBI Taxonomy" id="1751427"/>
    <lineage>
        <taxon>Bacteria</taxon>
        <taxon>Pseudomonadati</taxon>
        <taxon>Bacteroidota</taxon>
        <taxon>Cytophagia</taxon>
        <taxon>Cytophagales</taxon>
    </lineage>
</organism>
<sequence>MKRLWQAVGLVLMAALLLLAGAGLHALLVPVPPARRPAAKPTLLLVDPQPSSASQIYAA</sequence>
<dbReference type="RefSeq" id="WP_059069203.1">
    <property type="nucleotide sequence ID" value="NZ_LNAL01000006.1"/>
</dbReference>
<protein>
    <submittedName>
        <fullName evidence="1">Uncharacterized protein</fullName>
    </submittedName>
</protein>